<feature type="non-terminal residue" evidence="1">
    <location>
        <position position="210"/>
    </location>
</feature>
<name>A0A3P7K372_STRVU</name>
<gene>
    <name evidence="1" type="ORF">SVUK_LOCUS20782</name>
</gene>
<dbReference type="OrthoDB" id="5399929at2759"/>
<reference evidence="1 2" key="1">
    <citation type="submission" date="2018-11" db="EMBL/GenBank/DDBJ databases">
        <authorList>
            <consortium name="Pathogen Informatics"/>
        </authorList>
    </citation>
    <scope>NUCLEOTIDE SEQUENCE [LARGE SCALE GENOMIC DNA]</scope>
</reference>
<protein>
    <submittedName>
        <fullName evidence="1">Uncharacterized protein</fullName>
    </submittedName>
</protein>
<keyword evidence="2" id="KW-1185">Reference proteome</keyword>
<sequence>MYNFQLPCISVYTSAFTSLVDVYPFTFLNETEAFSGKIVRLQLLWAIVTLRSYSASSSEFKALGEITPLIEAVKIVNKKLVQIITQTEIRNMFLTLSDLLSDMYPILFGDDVRFKTVSGPALESYLAILKAVKMKISGPYDSNFLSGCSPFFAHLLGGVNGKRSKLRAAAAELWNKTFAEAKSLDYPKELKFVIFKYLCWMSYIALPFRK</sequence>
<proteinExistence type="predicted"/>
<evidence type="ECO:0000313" key="2">
    <source>
        <dbReference type="Proteomes" id="UP000270094"/>
    </source>
</evidence>
<dbReference type="AlphaFoldDB" id="A0A3P7K372"/>
<dbReference type="Proteomes" id="UP000270094">
    <property type="component" value="Unassembled WGS sequence"/>
</dbReference>
<accession>A0A3P7K372</accession>
<evidence type="ECO:0000313" key="1">
    <source>
        <dbReference type="EMBL" id="VDM85784.1"/>
    </source>
</evidence>
<organism evidence="1 2">
    <name type="scientific">Strongylus vulgaris</name>
    <name type="common">Blood worm</name>
    <dbReference type="NCBI Taxonomy" id="40348"/>
    <lineage>
        <taxon>Eukaryota</taxon>
        <taxon>Metazoa</taxon>
        <taxon>Ecdysozoa</taxon>
        <taxon>Nematoda</taxon>
        <taxon>Chromadorea</taxon>
        <taxon>Rhabditida</taxon>
        <taxon>Rhabditina</taxon>
        <taxon>Rhabditomorpha</taxon>
        <taxon>Strongyloidea</taxon>
        <taxon>Strongylidae</taxon>
        <taxon>Strongylus</taxon>
    </lineage>
</organism>
<dbReference type="EMBL" id="UYYB01145272">
    <property type="protein sequence ID" value="VDM85784.1"/>
    <property type="molecule type" value="Genomic_DNA"/>
</dbReference>